<feature type="compositionally biased region" description="Polar residues" evidence="13">
    <location>
        <begin position="680"/>
        <end position="689"/>
    </location>
</feature>
<dbReference type="Pfam" id="PF01061">
    <property type="entry name" value="ABC2_membrane"/>
    <property type="match status" value="1"/>
</dbReference>
<protein>
    <recommendedName>
        <fullName evidence="20">ABC transporter domain-containing protein</fullName>
    </recommendedName>
</protein>
<keyword evidence="7" id="KW-0256">Endoplasmic reticulum</keyword>
<evidence type="ECO:0000256" key="2">
    <source>
        <dbReference type="ARBA" id="ARBA00005814"/>
    </source>
</evidence>
<dbReference type="FunFam" id="3.40.50.300:FF:000702">
    <property type="entry name" value="ABC transporter (Adp1)"/>
    <property type="match status" value="1"/>
</dbReference>
<dbReference type="PROSITE" id="PS00211">
    <property type="entry name" value="ABC_TRANSPORTER_1"/>
    <property type="match status" value="1"/>
</dbReference>
<feature type="transmembrane region" description="Helical" evidence="14">
    <location>
        <begin position="964"/>
        <end position="986"/>
    </location>
</feature>
<comment type="similarity">
    <text evidence="2">Belongs to the ABC transporter superfamily. ABCG family. Eye pigment precursor importer (TC 3.A.1.204) subfamily.</text>
</comment>
<dbReference type="InterPro" id="IPR050352">
    <property type="entry name" value="ABCG_transporters"/>
</dbReference>
<feature type="region of interest" description="Disordered" evidence="13">
    <location>
        <begin position="680"/>
        <end position="713"/>
    </location>
</feature>
<dbReference type="PANTHER" id="PTHR48041">
    <property type="entry name" value="ABC TRANSPORTER G FAMILY MEMBER 28"/>
    <property type="match status" value="1"/>
</dbReference>
<evidence type="ECO:0000256" key="12">
    <source>
        <dbReference type="PROSITE-ProRule" id="PRU00076"/>
    </source>
</evidence>
<dbReference type="CDD" id="cd03213">
    <property type="entry name" value="ABCG_EPDR"/>
    <property type="match status" value="1"/>
</dbReference>
<feature type="signal peptide" evidence="15">
    <location>
        <begin position="1"/>
        <end position="21"/>
    </location>
</feature>
<evidence type="ECO:0000256" key="14">
    <source>
        <dbReference type="SAM" id="Phobius"/>
    </source>
</evidence>
<evidence type="ECO:0000256" key="3">
    <source>
        <dbReference type="ARBA" id="ARBA00022448"/>
    </source>
</evidence>
<feature type="transmembrane region" description="Helical" evidence="14">
    <location>
        <begin position="1051"/>
        <end position="1073"/>
    </location>
</feature>
<evidence type="ECO:0000256" key="13">
    <source>
        <dbReference type="SAM" id="MobiDB-lite"/>
    </source>
</evidence>
<dbReference type="AlphaFoldDB" id="A0A165DTJ2"/>
<reference evidence="18 19" key="1">
    <citation type="journal article" date="2016" name="Mol. Biol. Evol.">
        <title>Comparative Genomics of Early-Diverging Mushroom-Forming Fungi Provides Insights into the Origins of Lignocellulose Decay Capabilities.</title>
        <authorList>
            <person name="Nagy L.G."/>
            <person name="Riley R."/>
            <person name="Tritt A."/>
            <person name="Adam C."/>
            <person name="Daum C."/>
            <person name="Floudas D."/>
            <person name="Sun H."/>
            <person name="Yadav J.S."/>
            <person name="Pangilinan J."/>
            <person name="Larsson K.H."/>
            <person name="Matsuura K."/>
            <person name="Barry K."/>
            <person name="Labutti K."/>
            <person name="Kuo R."/>
            <person name="Ohm R.A."/>
            <person name="Bhattacharya S.S."/>
            <person name="Shirouzu T."/>
            <person name="Yoshinaga Y."/>
            <person name="Martin F.M."/>
            <person name="Grigoriev I.V."/>
            <person name="Hibbett D.S."/>
        </authorList>
    </citation>
    <scope>NUCLEOTIDE SEQUENCE [LARGE SCALE GENOMIC DNA]</scope>
    <source>
        <strain evidence="18 19">HHB12733</strain>
    </source>
</reference>
<comment type="subcellular location">
    <subcellularLocation>
        <location evidence="1">Endoplasmic reticulum membrane</location>
        <topology evidence="1">Multi-pass membrane protein</topology>
    </subcellularLocation>
</comment>
<keyword evidence="11" id="KW-0325">Glycoprotein</keyword>
<dbReference type="GO" id="GO:0005789">
    <property type="term" value="C:endoplasmic reticulum membrane"/>
    <property type="evidence" value="ECO:0007669"/>
    <property type="project" value="UniProtKB-SubCell"/>
</dbReference>
<organism evidence="18 19">
    <name type="scientific">Calocera cornea HHB12733</name>
    <dbReference type="NCBI Taxonomy" id="1353952"/>
    <lineage>
        <taxon>Eukaryota</taxon>
        <taxon>Fungi</taxon>
        <taxon>Dikarya</taxon>
        <taxon>Basidiomycota</taxon>
        <taxon>Agaricomycotina</taxon>
        <taxon>Dacrymycetes</taxon>
        <taxon>Dacrymycetales</taxon>
        <taxon>Dacrymycetaceae</taxon>
        <taxon>Calocera</taxon>
    </lineage>
</organism>
<feature type="transmembrane region" description="Helical" evidence="14">
    <location>
        <begin position="821"/>
        <end position="843"/>
    </location>
</feature>
<feature type="transmembrane region" description="Helical" evidence="14">
    <location>
        <begin position="337"/>
        <end position="360"/>
    </location>
</feature>
<dbReference type="InterPro" id="IPR017871">
    <property type="entry name" value="ABC_transporter-like_CS"/>
</dbReference>
<dbReference type="GO" id="GO:0005524">
    <property type="term" value="F:ATP binding"/>
    <property type="evidence" value="ECO:0007669"/>
    <property type="project" value="UniProtKB-KW"/>
</dbReference>
<dbReference type="OrthoDB" id="66620at2759"/>
<evidence type="ECO:0000259" key="17">
    <source>
        <dbReference type="PROSITE" id="PS50893"/>
    </source>
</evidence>
<dbReference type="EMBL" id="KV424035">
    <property type="protein sequence ID" value="KZT53520.1"/>
    <property type="molecule type" value="Genomic_DNA"/>
</dbReference>
<evidence type="ECO:0000256" key="9">
    <source>
        <dbReference type="ARBA" id="ARBA00022989"/>
    </source>
</evidence>
<feature type="transmembrane region" description="Helical" evidence="14">
    <location>
        <begin position="855"/>
        <end position="877"/>
    </location>
</feature>
<dbReference type="InterPro" id="IPR027417">
    <property type="entry name" value="P-loop_NTPase"/>
</dbReference>
<dbReference type="GO" id="GO:0140359">
    <property type="term" value="F:ABC-type transporter activity"/>
    <property type="evidence" value="ECO:0007669"/>
    <property type="project" value="InterPro"/>
</dbReference>
<feature type="disulfide bond" evidence="12">
    <location>
        <begin position="122"/>
        <end position="131"/>
    </location>
</feature>
<feature type="transmembrane region" description="Helical" evidence="14">
    <location>
        <begin position="934"/>
        <end position="957"/>
    </location>
</feature>
<proteinExistence type="inferred from homology"/>
<feature type="transmembrane region" description="Helical" evidence="14">
    <location>
        <begin position="907"/>
        <end position="928"/>
    </location>
</feature>
<dbReference type="SUPFAM" id="SSF52540">
    <property type="entry name" value="P-loop containing nucleoside triphosphate hydrolases"/>
    <property type="match status" value="1"/>
</dbReference>
<keyword evidence="5 15" id="KW-0732">Signal</keyword>
<evidence type="ECO:0008006" key="20">
    <source>
        <dbReference type="Google" id="ProtNLM"/>
    </source>
</evidence>
<evidence type="ECO:0000256" key="15">
    <source>
        <dbReference type="SAM" id="SignalP"/>
    </source>
</evidence>
<evidence type="ECO:0000256" key="11">
    <source>
        <dbReference type="ARBA" id="ARBA00023180"/>
    </source>
</evidence>
<dbReference type="SMART" id="SM00382">
    <property type="entry name" value="AAA"/>
    <property type="match status" value="1"/>
</dbReference>
<evidence type="ECO:0000256" key="4">
    <source>
        <dbReference type="ARBA" id="ARBA00022692"/>
    </source>
</evidence>
<keyword evidence="12" id="KW-1015">Disulfide bond</keyword>
<keyword evidence="9 14" id="KW-1133">Transmembrane helix</keyword>
<dbReference type="Gene3D" id="3.40.50.300">
    <property type="entry name" value="P-loop containing nucleotide triphosphate hydrolases"/>
    <property type="match status" value="1"/>
</dbReference>
<keyword evidence="3" id="KW-0813">Transport</keyword>
<dbReference type="Proteomes" id="UP000076842">
    <property type="component" value="Unassembled WGS sequence"/>
</dbReference>
<gene>
    <name evidence="18" type="ORF">CALCODRAFT_501032</name>
</gene>
<keyword evidence="10 14" id="KW-0472">Membrane</keyword>
<evidence type="ECO:0000256" key="6">
    <source>
        <dbReference type="ARBA" id="ARBA00022741"/>
    </source>
</evidence>
<feature type="domain" description="ABC transporter" evidence="17">
    <location>
        <begin position="390"/>
        <end position="630"/>
    </location>
</feature>
<dbReference type="InterPro" id="IPR003439">
    <property type="entry name" value="ABC_transporter-like_ATP-bd"/>
</dbReference>
<evidence type="ECO:0000256" key="7">
    <source>
        <dbReference type="ARBA" id="ARBA00022824"/>
    </source>
</evidence>
<evidence type="ECO:0000259" key="16">
    <source>
        <dbReference type="PROSITE" id="PS50026"/>
    </source>
</evidence>
<dbReference type="InterPro" id="IPR003593">
    <property type="entry name" value="AAA+_ATPase"/>
</dbReference>
<dbReference type="PROSITE" id="PS50893">
    <property type="entry name" value="ABC_TRANSPORTER_2"/>
    <property type="match status" value="1"/>
</dbReference>
<evidence type="ECO:0000256" key="10">
    <source>
        <dbReference type="ARBA" id="ARBA00023136"/>
    </source>
</evidence>
<dbReference type="STRING" id="1353952.A0A165DTJ2"/>
<evidence type="ECO:0000313" key="18">
    <source>
        <dbReference type="EMBL" id="KZT53520.1"/>
    </source>
</evidence>
<dbReference type="Pfam" id="PF00005">
    <property type="entry name" value="ABC_tran"/>
    <property type="match status" value="1"/>
</dbReference>
<feature type="chain" id="PRO_5007856810" description="ABC transporter domain-containing protein" evidence="15">
    <location>
        <begin position="22"/>
        <end position="1077"/>
    </location>
</feature>
<dbReference type="GO" id="GO:0016887">
    <property type="term" value="F:ATP hydrolysis activity"/>
    <property type="evidence" value="ECO:0007669"/>
    <property type="project" value="InterPro"/>
</dbReference>
<dbReference type="PANTHER" id="PTHR48041:SF2">
    <property type="entry name" value="ATP-DEPENDENT PERMEASE-RELATED"/>
    <property type="match status" value="1"/>
</dbReference>
<feature type="compositionally biased region" description="Polar residues" evidence="13">
    <location>
        <begin position="771"/>
        <end position="782"/>
    </location>
</feature>
<evidence type="ECO:0000256" key="5">
    <source>
        <dbReference type="ARBA" id="ARBA00022729"/>
    </source>
</evidence>
<dbReference type="PROSITE" id="PS00022">
    <property type="entry name" value="EGF_1"/>
    <property type="match status" value="1"/>
</dbReference>
<dbReference type="PROSITE" id="PS50026">
    <property type="entry name" value="EGF_3"/>
    <property type="match status" value="1"/>
</dbReference>
<dbReference type="InterPro" id="IPR000742">
    <property type="entry name" value="EGF"/>
</dbReference>
<name>A0A165DTJ2_9BASI</name>
<evidence type="ECO:0000256" key="1">
    <source>
        <dbReference type="ARBA" id="ARBA00004477"/>
    </source>
</evidence>
<keyword evidence="19" id="KW-1185">Reference proteome</keyword>
<feature type="domain" description="EGF-like" evidence="16">
    <location>
        <begin position="93"/>
        <end position="132"/>
    </location>
</feature>
<keyword evidence="6" id="KW-0547">Nucleotide-binding</keyword>
<evidence type="ECO:0000313" key="19">
    <source>
        <dbReference type="Proteomes" id="UP000076842"/>
    </source>
</evidence>
<dbReference type="InterPro" id="IPR013525">
    <property type="entry name" value="ABC2_TM"/>
</dbReference>
<evidence type="ECO:0000256" key="8">
    <source>
        <dbReference type="ARBA" id="ARBA00022840"/>
    </source>
</evidence>
<accession>A0A165DTJ2</accession>
<sequence length="1077" mass="116833">MRALPFALLEAALVLLPAVQARGNASSQAPMRNVYTGRWASSGTSGVDVNPLSDFAPQKCPPCFNCQLPAFSCGQFGECSDYDGQCKCPPGWGGIDCLTPLCDSLADGTERHLRPPGEQCQCKDGWSGINCNVCMSDSACDGFPLAIRVPPEVEDPGEGISNMTCYSGGQTVWENHQMCDVTNRKILDQLGDRKPQATFTCNKKDDSCAFQFWVDQEESFYCALETCKSSLTPGYENGTDQLSYACDTLKCKCVPGKMLCGEEGSIDLSEFLTEAIKGPAAFKCTGNKCSFEEPAMNELIEEVFGDKSITLSCYGGECIHYTMVPGYERPEKPDNSVWVAVSAAAAGAVFILASILFWYLGRTSHDGQGSVRLPADEAAKLMSEHVPASLHFSNLSYSINGKQILENITGSVRPGTVMAIMGASGAGKSTLLDILARKQKRGAVGGTTLVNGKEVSNGVFRKVMGFVDQEDCLMPTLTVYETVLYSALLRLPRDMSLAAKKFRTLETMQELGILGIRDSRIGESGQRSISGGEKRRVSIACELVTSPSILFLDEPTSGLDAFNAFNVVESLVGLAKDYNRTVIFTIHQPRSNIVALFDQLVLLAKGRTVYSGELAKCQEYFEHIGSPCPPGFNIADYLIDLTMRASGDSNGTRSKSSPLLSPAGDVNVDEEQGFANLSTTTATTLVPGQSSSSSTAEEAELQPMLQAEDTSSGSFIRRKTSQLLSVMTANSGTIAPQALAPELQALVDAYAASDIAAAILAEAQAVTTSADQNGATNGTSDSAAELTPPGQDLHSHRRASWPTQFRILSGRAFKNLYRNPWLLTAHYVSSIVIAFGCGFFFYQLPNDIPGFQNRLGLFFFALALFGFSCLSSLGLFANERLLFMRERANGYYTSFTYFASKVLFDVLPLRVVPPMVFGGIVYGLVGLVPEVSSFWKFMLALVFFNLTTASVVLLLSIAIADTSVASLCGTLVMLFNLLFAGLLINFQSMPTGLGWIQTISFFHAAYEALLVNELQWLQLKQTKYGIELDIPSATILSAFGFKANAYWWPDIAILGIEFGVFTILSFLILHFFVKERR</sequence>
<keyword evidence="12" id="KW-0245">EGF-like domain</keyword>
<keyword evidence="4 14" id="KW-0812">Transmembrane</keyword>
<dbReference type="Pfam" id="PF19055">
    <property type="entry name" value="ABC2_membrane_7"/>
    <property type="match status" value="1"/>
</dbReference>
<dbReference type="InParanoid" id="A0A165DTJ2"/>
<feature type="region of interest" description="Disordered" evidence="13">
    <location>
        <begin position="771"/>
        <end position="796"/>
    </location>
</feature>
<dbReference type="InterPro" id="IPR043926">
    <property type="entry name" value="ABCG_dom"/>
</dbReference>
<comment type="caution">
    <text evidence="12">Lacks conserved residue(s) required for the propagation of feature annotation.</text>
</comment>
<keyword evidence="8" id="KW-0067">ATP-binding</keyword>